<keyword evidence="1" id="KW-0472">Membrane</keyword>
<accession>A0A382T926</accession>
<dbReference type="AlphaFoldDB" id="A0A382T926"/>
<feature type="non-terminal residue" evidence="2">
    <location>
        <position position="171"/>
    </location>
</feature>
<organism evidence="2">
    <name type="scientific">marine metagenome</name>
    <dbReference type="NCBI Taxonomy" id="408172"/>
    <lineage>
        <taxon>unclassified sequences</taxon>
        <taxon>metagenomes</taxon>
        <taxon>ecological metagenomes</taxon>
    </lineage>
</organism>
<dbReference type="EMBL" id="UINC01134773">
    <property type="protein sequence ID" value="SVD18523.1"/>
    <property type="molecule type" value="Genomic_DNA"/>
</dbReference>
<evidence type="ECO:0000256" key="1">
    <source>
        <dbReference type="SAM" id="Phobius"/>
    </source>
</evidence>
<feature type="transmembrane region" description="Helical" evidence="1">
    <location>
        <begin position="12"/>
        <end position="35"/>
    </location>
</feature>
<gene>
    <name evidence="2" type="ORF">METZ01_LOCUS371377</name>
</gene>
<proteinExistence type="predicted"/>
<evidence type="ECO:0000313" key="2">
    <source>
        <dbReference type="EMBL" id="SVD18523.1"/>
    </source>
</evidence>
<reference evidence="2" key="1">
    <citation type="submission" date="2018-05" db="EMBL/GenBank/DDBJ databases">
        <authorList>
            <person name="Lanie J.A."/>
            <person name="Ng W.-L."/>
            <person name="Kazmierczak K.M."/>
            <person name="Andrzejewski T.M."/>
            <person name="Davidsen T.M."/>
            <person name="Wayne K.J."/>
            <person name="Tettelin H."/>
            <person name="Glass J.I."/>
            <person name="Rusch D."/>
            <person name="Podicherti R."/>
            <person name="Tsui H.-C.T."/>
            <person name="Winkler M.E."/>
        </authorList>
    </citation>
    <scope>NUCLEOTIDE SEQUENCE</scope>
</reference>
<sequence>MVNKFNNPLRVFGWSIILLTFAFLINNILNFWYYFPGVDKFFANYNFFFENKKELTQSEIFKSWLQFSIYIIAIVISYIYVKMYNEVNLEKDSEYLSNFSAYIIRSCFWGVFFVGIADMILSFLRVEDLLIPLFGDNLGMDLSRSRFRGPYIHFPLIIFSFIIGYYFKSLG</sequence>
<name>A0A382T926_9ZZZZ</name>
<feature type="transmembrane region" description="Helical" evidence="1">
    <location>
        <begin position="102"/>
        <end position="124"/>
    </location>
</feature>
<keyword evidence="1" id="KW-0812">Transmembrane</keyword>
<feature type="transmembrane region" description="Helical" evidence="1">
    <location>
        <begin position="63"/>
        <end position="81"/>
    </location>
</feature>
<keyword evidence="1" id="KW-1133">Transmembrane helix</keyword>
<protein>
    <submittedName>
        <fullName evidence="2">Uncharacterized protein</fullName>
    </submittedName>
</protein>
<feature type="transmembrane region" description="Helical" evidence="1">
    <location>
        <begin position="150"/>
        <end position="167"/>
    </location>
</feature>